<evidence type="ECO:0000259" key="2">
    <source>
        <dbReference type="Pfam" id="PF05282"/>
    </source>
</evidence>
<evidence type="ECO:0008006" key="6">
    <source>
        <dbReference type="Google" id="ProtNLM"/>
    </source>
</evidence>
<gene>
    <name evidence="4" type="ORF">SeLEV6574_g03724</name>
</gene>
<dbReference type="Proteomes" id="UP000320475">
    <property type="component" value="Unassembled WGS sequence"/>
</dbReference>
<dbReference type="AlphaFoldDB" id="A0A507D2I4"/>
<proteinExistence type="inferred from homology"/>
<dbReference type="EMBL" id="QEAM01000133">
    <property type="protein sequence ID" value="TPX45682.1"/>
    <property type="molecule type" value="Genomic_DNA"/>
</dbReference>
<dbReference type="Pfam" id="PF20981">
    <property type="entry name" value="AAR2_1st"/>
    <property type="match status" value="1"/>
</dbReference>
<dbReference type="PANTHER" id="PTHR12689">
    <property type="entry name" value="A1 CISTRON SPLICING FACTOR AAR2-RELATED"/>
    <property type="match status" value="1"/>
</dbReference>
<dbReference type="Gene3D" id="1.25.40.550">
    <property type="entry name" value="Aar2, C-terminal domain-like"/>
    <property type="match status" value="1"/>
</dbReference>
<feature type="domain" description="AAR2 C-terminal" evidence="2">
    <location>
        <begin position="188"/>
        <end position="321"/>
    </location>
</feature>
<comment type="similarity">
    <text evidence="1">Belongs to the AAR2 family.</text>
</comment>
<dbReference type="GO" id="GO:0000244">
    <property type="term" value="P:spliceosomal tri-snRNP complex assembly"/>
    <property type="evidence" value="ECO:0007669"/>
    <property type="project" value="TreeGrafter"/>
</dbReference>
<evidence type="ECO:0000313" key="4">
    <source>
        <dbReference type="EMBL" id="TPX45682.1"/>
    </source>
</evidence>
<dbReference type="CDD" id="cd13778">
    <property type="entry name" value="Aar2_C"/>
    <property type="match status" value="1"/>
</dbReference>
<name>A0A507D2I4_9FUNG</name>
<sequence length="380" mass="42435">MNDGEMNQETANRLFDIGAFIVFLAPPPAGIELGIDLHSWELGRRFSGLKLIPPGLHFIHSGGTLGRCGWLHYFAEREVVVANWDASAEKIVISPPDPTQSERLRANLESLDPFLGAYPLSATPDPSHTFTTYQRWLRLAKYITPTLVHRLVPSGYIGSMTSVSKFSDVGPAHHIAQMEFEKIIPARLISRYRNNYKDLLAELQLSFIVFVVGQVYDGLEQWKVLVTLWCSCLELVEAESLMFVEFTGVLLSQLEELPHDFFVDAMSGDSFLRHALRSYASSVAATSSYHTPMRSKKINADLVKSMDALLDFVEGHFDWELRTEARLAAEGEDDEEGEYAPVVVDLDANDGDEAGLEAGKMTGLNDDDFDTVVIEQTDEE</sequence>
<dbReference type="InterPro" id="IPR033647">
    <property type="entry name" value="Aar2_N"/>
</dbReference>
<evidence type="ECO:0000313" key="5">
    <source>
        <dbReference type="Proteomes" id="UP000320475"/>
    </source>
</evidence>
<dbReference type="InterPro" id="IPR038514">
    <property type="entry name" value="AAR2_C_sf"/>
</dbReference>
<dbReference type="InterPro" id="IPR038516">
    <property type="entry name" value="AAR2_N_sf"/>
</dbReference>
<reference evidence="4 5" key="1">
    <citation type="journal article" date="2019" name="Sci. Rep.">
        <title>Comparative genomics of chytrid fungi reveal insights into the obligate biotrophic and pathogenic lifestyle of Synchytrium endobioticum.</title>
        <authorList>
            <person name="van de Vossenberg B.T.L.H."/>
            <person name="Warris S."/>
            <person name="Nguyen H.D.T."/>
            <person name="van Gent-Pelzer M.P.E."/>
            <person name="Joly D.L."/>
            <person name="van de Geest H.C."/>
            <person name="Bonants P.J.M."/>
            <person name="Smith D.S."/>
            <person name="Levesque C.A."/>
            <person name="van der Lee T.A.J."/>
        </authorList>
    </citation>
    <scope>NUCLEOTIDE SEQUENCE [LARGE SCALE GENOMIC DNA]</scope>
    <source>
        <strain evidence="4 5">LEV6574</strain>
    </source>
</reference>
<feature type="domain" description="AAR2 N-terminal" evidence="3">
    <location>
        <begin position="20"/>
        <end position="153"/>
    </location>
</feature>
<dbReference type="PANTHER" id="PTHR12689:SF4">
    <property type="entry name" value="PROTEIN AAR2 HOMOLOG"/>
    <property type="match status" value="1"/>
</dbReference>
<evidence type="ECO:0000256" key="1">
    <source>
        <dbReference type="ARBA" id="ARBA00006281"/>
    </source>
</evidence>
<dbReference type="InterPro" id="IPR007946">
    <property type="entry name" value="AAR2"/>
</dbReference>
<organism evidence="4 5">
    <name type="scientific">Synchytrium endobioticum</name>
    <dbReference type="NCBI Taxonomy" id="286115"/>
    <lineage>
        <taxon>Eukaryota</taxon>
        <taxon>Fungi</taxon>
        <taxon>Fungi incertae sedis</taxon>
        <taxon>Chytridiomycota</taxon>
        <taxon>Chytridiomycota incertae sedis</taxon>
        <taxon>Chytridiomycetes</taxon>
        <taxon>Synchytriales</taxon>
        <taxon>Synchytriaceae</taxon>
        <taxon>Synchytrium</taxon>
    </lineage>
</organism>
<dbReference type="InterPro" id="IPR033648">
    <property type="entry name" value="AAR2_C"/>
</dbReference>
<protein>
    <recommendedName>
        <fullName evidence="6">A1 cistron-splicing factor AAR2</fullName>
    </recommendedName>
</protein>
<dbReference type="OrthoDB" id="201752at2759"/>
<accession>A0A507D2I4</accession>
<dbReference type="CDD" id="cd13777">
    <property type="entry name" value="Aar2_N"/>
    <property type="match status" value="1"/>
</dbReference>
<dbReference type="Gene3D" id="2.60.34.20">
    <property type="match status" value="1"/>
</dbReference>
<dbReference type="VEuPathDB" id="FungiDB:SeMB42_g04152"/>
<evidence type="ECO:0000259" key="3">
    <source>
        <dbReference type="Pfam" id="PF20981"/>
    </source>
</evidence>
<comment type="caution">
    <text evidence="4">The sequence shown here is derived from an EMBL/GenBank/DDBJ whole genome shotgun (WGS) entry which is preliminary data.</text>
</comment>
<dbReference type="Pfam" id="PF05282">
    <property type="entry name" value="AAR2"/>
    <property type="match status" value="1"/>
</dbReference>